<dbReference type="PROSITE" id="PS50011">
    <property type="entry name" value="PROTEIN_KINASE_DOM"/>
    <property type="match status" value="1"/>
</dbReference>
<dbReference type="SUPFAM" id="SSF56112">
    <property type="entry name" value="Protein kinase-like (PK-like)"/>
    <property type="match status" value="1"/>
</dbReference>
<dbReference type="Proteomes" id="UP000261520">
    <property type="component" value="Unplaced"/>
</dbReference>
<dbReference type="AlphaFoldDB" id="A0A3B3ZUL1"/>
<evidence type="ECO:0000313" key="14">
    <source>
        <dbReference type="Proteomes" id="UP000261520"/>
    </source>
</evidence>
<dbReference type="Ensembl" id="ENSPMGT00000008654.1">
    <property type="protein sequence ID" value="ENSPMGP00000008134.1"/>
    <property type="gene ID" value="ENSPMGG00000006728.1"/>
</dbReference>
<evidence type="ECO:0000256" key="3">
    <source>
        <dbReference type="ARBA" id="ARBA00022679"/>
    </source>
</evidence>
<feature type="transmembrane region" description="Helical" evidence="11">
    <location>
        <begin position="118"/>
        <end position="134"/>
    </location>
</feature>
<reference evidence="13" key="1">
    <citation type="submission" date="2025-08" db="UniProtKB">
        <authorList>
            <consortium name="Ensembl"/>
        </authorList>
    </citation>
    <scope>IDENTIFICATION</scope>
</reference>
<evidence type="ECO:0000256" key="1">
    <source>
        <dbReference type="ARBA" id="ARBA00012513"/>
    </source>
</evidence>
<name>A0A3B3ZUL1_9GOBI</name>
<evidence type="ECO:0000256" key="6">
    <source>
        <dbReference type="ARBA" id="ARBA00022840"/>
    </source>
</evidence>
<feature type="transmembrane region" description="Helical" evidence="11">
    <location>
        <begin position="146"/>
        <end position="166"/>
    </location>
</feature>
<evidence type="ECO:0000256" key="8">
    <source>
        <dbReference type="ARBA" id="ARBA00048679"/>
    </source>
</evidence>
<evidence type="ECO:0000256" key="9">
    <source>
        <dbReference type="PROSITE-ProRule" id="PRU10141"/>
    </source>
</evidence>
<dbReference type="GO" id="GO:0000226">
    <property type="term" value="P:microtubule cytoskeleton organization"/>
    <property type="evidence" value="ECO:0007669"/>
    <property type="project" value="TreeGrafter"/>
</dbReference>
<keyword evidence="11" id="KW-0812">Transmembrane</keyword>
<dbReference type="SMART" id="SM00220">
    <property type="entry name" value="S_TKc"/>
    <property type="match status" value="1"/>
</dbReference>
<keyword evidence="5" id="KW-0418">Kinase</keyword>
<dbReference type="PROSITE" id="PS00107">
    <property type="entry name" value="PROTEIN_KINASE_ATP"/>
    <property type="match status" value="1"/>
</dbReference>
<dbReference type="EC" id="2.7.11.1" evidence="1"/>
<evidence type="ECO:0000259" key="12">
    <source>
        <dbReference type="PROSITE" id="PS50011"/>
    </source>
</evidence>
<evidence type="ECO:0000256" key="10">
    <source>
        <dbReference type="SAM" id="MobiDB-lite"/>
    </source>
</evidence>
<keyword evidence="11" id="KW-0472">Membrane</keyword>
<sequence>KSTHPQRSTGSQKQPQPPPARVGHYEIERTIGKGNFAVVKLATHVITKAKVAIKIVDKTQLDDENLKKIFREVQIMKLLKHPHIIRLFQVMETERMIYLVTEYASGGEIFGEGVSSDFIIDIALIIMIVSYRVYLETCDCVVKQRVSALTVQYLLFQLYLFPFLYVHTFKNK</sequence>
<protein>
    <recommendedName>
        <fullName evidence="1">non-specific serine/threonine protein kinase</fullName>
        <ecNumber evidence="1">2.7.11.1</ecNumber>
    </recommendedName>
</protein>
<evidence type="ECO:0000256" key="2">
    <source>
        <dbReference type="ARBA" id="ARBA00022527"/>
    </source>
</evidence>
<feature type="domain" description="Protein kinase" evidence="12">
    <location>
        <begin position="25"/>
        <end position="172"/>
    </location>
</feature>
<dbReference type="FunFam" id="3.30.200.20:FF:000003">
    <property type="entry name" value="Non-specific serine/threonine protein kinase"/>
    <property type="match status" value="1"/>
</dbReference>
<dbReference type="InterPro" id="IPR017441">
    <property type="entry name" value="Protein_kinase_ATP_BS"/>
</dbReference>
<dbReference type="InterPro" id="IPR000719">
    <property type="entry name" value="Prot_kinase_dom"/>
</dbReference>
<feature type="binding site" evidence="9">
    <location>
        <position position="54"/>
    </location>
    <ligand>
        <name>ATP</name>
        <dbReference type="ChEBI" id="CHEBI:30616"/>
    </ligand>
</feature>
<evidence type="ECO:0000313" key="13">
    <source>
        <dbReference type="Ensembl" id="ENSPMGP00000008134.1"/>
    </source>
</evidence>
<evidence type="ECO:0000256" key="11">
    <source>
        <dbReference type="SAM" id="Phobius"/>
    </source>
</evidence>
<reference evidence="13" key="2">
    <citation type="submission" date="2025-09" db="UniProtKB">
        <authorList>
            <consortium name="Ensembl"/>
        </authorList>
    </citation>
    <scope>IDENTIFICATION</scope>
</reference>
<evidence type="ECO:0000256" key="5">
    <source>
        <dbReference type="ARBA" id="ARBA00022777"/>
    </source>
</evidence>
<feature type="compositionally biased region" description="Polar residues" evidence="10">
    <location>
        <begin position="1"/>
        <end position="14"/>
    </location>
</feature>
<dbReference type="PANTHER" id="PTHR24346">
    <property type="entry name" value="MAP/MICROTUBULE AFFINITY-REGULATING KINASE"/>
    <property type="match status" value="1"/>
</dbReference>
<dbReference type="GO" id="GO:0005737">
    <property type="term" value="C:cytoplasm"/>
    <property type="evidence" value="ECO:0007669"/>
    <property type="project" value="TreeGrafter"/>
</dbReference>
<dbReference type="InterPro" id="IPR011009">
    <property type="entry name" value="Kinase-like_dom_sf"/>
</dbReference>
<keyword evidence="2" id="KW-0723">Serine/threonine-protein kinase</keyword>
<feature type="region of interest" description="Disordered" evidence="10">
    <location>
        <begin position="1"/>
        <end position="21"/>
    </location>
</feature>
<proteinExistence type="predicted"/>
<evidence type="ECO:0000256" key="7">
    <source>
        <dbReference type="ARBA" id="ARBA00047899"/>
    </source>
</evidence>
<dbReference type="Gene3D" id="3.30.200.20">
    <property type="entry name" value="Phosphorylase Kinase, domain 1"/>
    <property type="match status" value="1"/>
</dbReference>
<keyword evidence="14" id="KW-1185">Reference proteome</keyword>
<comment type="catalytic activity">
    <reaction evidence="7">
        <text>L-threonyl-[protein] + ATP = O-phospho-L-threonyl-[protein] + ADP + H(+)</text>
        <dbReference type="Rhea" id="RHEA:46608"/>
        <dbReference type="Rhea" id="RHEA-COMP:11060"/>
        <dbReference type="Rhea" id="RHEA-COMP:11605"/>
        <dbReference type="ChEBI" id="CHEBI:15378"/>
        <dbReference type="ChEBI" id="CHEBI:30013"/>
        <dbReference type="ChEBI" id="CHEBI:30616"/>
        <dbReference type="ChEBI" id="CHEBI:61977"/>
        <dbReference type="ChEBI" id="CHEBI:456216"/>
        <dbReference type="EC" id="2.7.11.1"/>
    </reaction>
</comment>
<keyword evidence="6 9" id="KW-0067">ATP-binding</keyword>
<dbReference type="GO" id="GO:0035556">
    <property type="term" value="P:intracellular signal transduction"/>
    <property type="evidence" value="ECO:0007669"/>
    <property type="project" value="TreeGrafter"/>
</dbReference>
<keyword evidence="4 9" id="KW-0547">Nucleotide-binding</keyword>
<evidence type="ECO:0000256" key="4">
    <source>
        <dbReference type="ARBA" id="ARBA00022741"/>
    </source>
</evidence>
<dbReference type="GO" id="GO:0005524">
    <property type="term" value="F:ATP binding"/>
    <property type="evidence" value="ECO:0007669"/>
    <property type="project" value="UniProtKB-UniRule"/>
</dbReference>
<dbReference type="GO" id="GO:0050321">
    <property type="term" value="F:tau-protein kinase activity"/>
    <property type="evidence" value="ECO:0007669"/>
    <property type="project" value="TreeGrafter"/>
</dbReference>
<dbReference type="Pfam" id="PF00069">
    <property type="entry name" value="Pkinase"/>
    <property type="match status" value="1"/>
</dbReference>
<keyword evidence="3" id="KW-0808">Transferase</keyword>
<organism evidence="13 14">
    <name type="scientific">Periophthalmus magnuspinnatus</name>
    <dbReference type="NCBI Taxonomy" id="409849"/>
    <lineage>
        <taxon>Eukaryota</taxon>
        <taxon>Metazoa</taxon>
        <taxon>Chordata</taxon>
        <taxon>Craniata</taxon>
        <taxon>Vertebrata</taxon>
        <taxon>Euteleostomi</taxon>
        <taxon>Actinopterygii</taxon>
        <taxon>Neopterygii</taxon>
        <taxon>Teleostei</taxon>
        <taxon>Neoteleostei</taxon>
        <taxon>Acanthomorphata</taxon>
        <taxon>Gobiaria</taxon>
        <taxon>Gobiiformes</taxon>
        <taxon>Gobioidei</taxon>
        <taxon>Gobiidae</taxon>
        <taxon>Oxudercinae</taxon>
        <taxon>Periophthalmus</taxon>
    </lineage>
</organism>
<keyword evidence="11" id="KW-1133">Transmembrane helix</keyword>
<accession>A0A3B3ZUL1</accession>
<comment type="catalytic activity">
    <reaction evidence="8">
        <text>L-seryl-[protein] + ATP = O-phospho-L-seryl-[protein] + ADP + H(+)</text>
        <dbReference type="Rhea" id="RHEA:17989"/>
        <dbReference type="Rhea" id="RHEA-COMP:9863"/>
        <dbReference type="Rhea" id="RHEA-COMP:11604"/>
        <dbReference type="ChEBI" id="CHEBI:15378"/>
        <dbReference type="ChEBI" id="CHEBI:29999"/>
        <dbReference type="ChEBI" id="CHEBI:30616"/>
        <dbReference type="ChEBI" id="CHEBI:83421"/>
        <dbReference type="ChEBI" id="CHEBI:456216"/>
        <dbReference type="EC" id="2.7.11.1"/>
    </reaction>
</comment>
<dbReference type="PANTHER" id="PTHR24346:SF42">
    <property type="entry name" value="SERINE_THREONINE-PROTEIN KINASE SIK3"/>
    <property type="match status" value="1"/>
</dbReference>